<dbReference type="AlphaFoldDB" id="A0A6I6IUG9"/>
<accession>A0A6I6IUG9</accession>
<dbReference type="InterPro" id="IPR018490">
    <property type="entry name" value="cNMP-bd_dom_sf"/>
</dbReference>
<dbReference type="PROSITE" id="PS51063">
    <property type="entry name" value="HTH_CRP_2"/>
    <property type="match status" value="1"/>
</dbReference>
<evidence type="ECO:0000313" key="6">
    <source>
        <dbReference type="Proteomes" id="UP000428330"/>
    </source>
</evidence>
<keyword evidence="6" id="KW-1185">Reference proteome</keyword>
<keyword evidence="1" id="KW-0805">Transcription regulation</keyword>
<dbReference type="SUPFAM" id="SSF46785">
    <property type="entry name" value="Winged helix' DNA-binding domain"/>
    <property type="match status" value="1"/>
</dbReference>
<dbReference type="Gene3D" id="1.10.10.10">
    <property type="entry name" value="Winged helix-like DNA-binding domain superfamily/Winged helix DNA-binding domain"/>
    <property type="match status" value="1"/>
</dbReference>
<dbReference type="Gene3D" id="2.60.120.10">
    <property type="entry name" value="Jelly Rolls"/>
    <property type="match status" value="1"/>
</dbReference>
<dbReference type="SMART" id="SM00419">
    <property type="entry name" value="HTH_CRP"/>
    <property type="match status" value="1"/>
</dbReference>
<gene>
    <name evidence="5" type="ORF">EI983_13005</name>
</gene>
<dbReference type="SUPFAM" id="SSF51206">
    <property type="entry name" value="cAMP-binding domain-like"/>
    <property type="match status" value="1"/>
</dbReference>
<dbReference type="InterPro" id="IPR018335">
    <property type="entry name" value="Tscrpt_reg_HTH_Crp-type_CS"/>
</dbReference>
<dbReference type="PRINTS" id="PR00034">
    <property type="entry name" value="HTHCRP"/>
</dbReference>
<keyword evidence="3" id="KW-0804">Transcription</keyword>
<dbReference type="EMBL" id="CP034348">
    <property type="protein sequence ID" value="QGX99137.1"/>
    <property type="molecule type" value="Genomic_DNA"/>
</dbReference>
<dbReference type="InterPro" id="IPR012318">
    <property type="entry name" value="HTH_CRP"/>
</dbReference>
<keyword evidence="2" id="KW-0238">DNA-binding</keyword>
<dbReference type="KEGG" id="rom:EI983_13005"/>
<dbReference type="GO" id="GO:0003677">
    <property type="term" value="F:DNA binding"/>
    <property type="evidence" value="ECO:0007669"/>
    <property type="project" value="UniProtKB-KW"/>
</dbReference>
<reference evidence="6" key="1">
    <citation type="submission" date="2018-12" db="EMBL/GenBank/DDBJ databases">
        <title>Complete genome sequence of Roseovarius sp. MME-070.</title>
        <authorList>
            <person name="Nam Y.-D."/>
            <person name="Kang J."/>
            <person name="Chung W.-H."/>
            <person name="Park Y.S."/>
        </authorList>
    </citation>
    <scope>NUCLEOTIDE SEQUENCE [LARGE SCALE GENOMIC DNA]</scope>
    <source>
        <strain evidence="6">MME-070</strain>
    </source>
</reference>
<sequence length="202" mass="22390">MTIMRGTAAICRAFEDGRRQIVGLESDGDMVCGLLPDVDAPLWLEALDDCTICELDFSAQASEMNNNAAFIAAIFAVTHQRLETLSRRVSALGRLDSRERVILFLAEMSRRNIHRFEHDAYTALPMSREDIADYLGLNAETVSRIMSRVKKEGLVKFLSPTEYTVPDFAALEACLPIPVPEHVQNPLGRLILQGGIAMEHSG</sequence>
<dbReference type="Pfam" id="PF13545">
    <property type="entry name" value="HTH_Crp_2"/>
    <property type="match status" value="1"/>
</dbReference>
<protein>
    <submittedName>
        <fullName evidence="5">Crp/Fnr family transcriptional regulator</fullName>
    </submittedName>
</protein>
<evidence type="ECO:0000256" key="1">
    <source>
        <dbReference type="ARBA" id="ARBA00023015"/>
    </source>
</evidence>
<evidence type="ECO:0000313" key="5">
    <source>
        <dbReference type="EMBL" id="QGX99137.1"/>
    </source>
</evidence>
<dbReference type="CDD" id="cd00092">
    <property type="entry name" value="HTH_CRP"/>
    <property type="match status" value="1"/>
</dbReference>
<dbReference type="Proteomes" id="UP000428330">
    <property type="component" value="Chromosome"/>
</dbReference>
<evidence type="ECO:0000259" key="4">
    <source>
        <dbReference type="PROSITE" id="PS51063"/>
    </source>
</evidence>
<feature type="domain" description="HTH crp-type" evidence="4">
    <location>
        <begin position="95"/>
        <end position="169"/>
    </location>
</feature>
<name>A0A6I6IUG9_9RHOB</name>
<evidence type="ECO:0000256" key="2">
    <source>
        <dbReference type="ARBA" id="ARBA00023125"/>
    </source>
</evidence>
<dbReference type="GO" id="GO:0003700">
    <property type="term" value="F:DNA-binding transcription factor activity"/>
    <property type="evidence" value="ECO:0007669"/>
    <property type="project" value="InterPro"/>
</dbReference>
<dbReference type="OrthoDB" id="667966at2"/>
<organism evidence="5 6">
    <name type="scientific">Roseovarius faecimaris</name>
    <dbReference type="NCBI Taxonomy" id="2494550"/>
    <lineage>
        <taxon>Bacteria</taxon>
        <taxon>Pseudomonadati</taxon>
        <taxon>Pseudomonadota</taxon>
        <taxon>Alphaproteobacteria</taxon>
        <taxon>Rhodobacterales</taxon>
        <taxon>Roseobacteraceae</taxon>
        <taxon>Roseovarius</taxon>
    </lineage>
</organism>
<evidence type="ECO:0000256" key="3">
    <source>
        <dbReference type="ARBA" id="ARBA00023163"/>
    </source>
</evidence>
<proteinExistence type="predicted"/>
<dbReference type="PROSITE" id="PS00042">
    <property type="entry name" value="HTH_CRP_1"/>
    <property type="match status" value="1"/>
</dbReference>
<dbReference type="InterPro" id="IPR036388">
    <property type="entry name" value="WH-like_DNA-bd_sf"/>
</dbReference>
<dbReference type="InterPro" id="IPR014710">
    <property type="entry name" value="RmlC-like_jellyroll"/>
</dbReference>
<dbReference type="InterPro" id="IPR036390">
    <property type="entry name" value="WH_DNA-bd_sf"/>
</dbReference>